<evidence type="ECO:0000256" key="1">
    <source>
        <dbReference type="ARBA" id="ARBA00002200"/>
    </source>
</evidence>
<dbReference type="GO" id="GO:0022625">
    <property type="term" value="C:cytosolic large ribosomal subunit"/>
    <property type="evidence" value="ECO:0007669"/>
    <property type="project" value="TreeGrafter"/>
</dbReference>
<dbReference type="EMBL" id="GBEZ01003258">
    <property type="protein sequence ID" value="JAC81865.1"/>
    <property type="molecule type" value="Transcribed_RNA"/>
</dbReference>
<dbReference type="Pfam" id="PF00428">
    <property type="entry name" value="Ribosomal_60s"/>
    <property type="match status" value="1"/>
</dbReference>
<evidence type="ECO:0000256" key="5">
    <source>
        <dbReference type="PIRNR" id="PIRNR039087"/>
    </source>
</evidence>
<dbReference type="GO" id="GO:0000027">
    <property type="term" value="P:ribosomal large subunit assembly"/>
    <property type="evidence" value="ECO:0007669"/>
    <property type="project" value="TreeGrafter"/>
</dbReference>
<dbReference type="InterPro" id="IPR050323">
    <property type="entry name" value="Ribosomal_protein_uL10"/>
</dbReference>
<dbReference type="Pfam" id="PF17777">
    <property type="entry name" value="RL10P_insert"/>
    <property type="match status" value="1"/>
</dbReference>
<evidence type="ECO:0000256" key="3">
    <source>
        <dbReference type="ARBA" id="ARBA00022980"/>
    </source>
</evidence>
<feature type="region of interest" description="Disordered" evidence="6">
    <location>
        <begin position="285"/>
        <end position="315"/>
    </location>
</feature>
<dbReference type="InterPro" id="IPR040637">
    <property type="entry name" value="Ribosomal_uL10-like_insert"/>
</dbReference>
<evidence type="ECO:0000256" key="4">
    <source>
        <dbReference type="ARBA" id="ARBA00023274"/>
    </source>
</evidence>
<dbReference type="Pfam" id="PF00466">
    <property type="entry name" value="Ribosomal_L10"/>
    <property type="match status" value="1"/>
</dbReference>
<dbReference type="InterPro" id="IPR043164">
    <property type="entry name" value="Ribosomal_uL10-like_insert_sf"/>
</dbReference>
<organism evidence="8">
    <name type="scientific">Tetraselmis sp. GSL018</name>
    <dbReference type="NCBI Taxonomy" id="582737"/>
    <lineage>
        <taxon>Eukaryota</taxon>
        <taxon>Viridiplantae</taxon>
        <taxon>Chlorophyta</taxon>
        <taxon>core chlorophytes</taxon>
        <taxon>Chlorodendrophyceae</taxon>
        <taxon>Chlorodendrales</taxon>
        <taxon>Chlorodendraceae</taxon>
        <taxon>Tetraselmis</taxon>
    </lineage>
</organism>
<keyword evidence="3 5" id="KW-0689">Ribosomal protein</keyword>
<comment type="function">
    <text evidence="1 5">Ribosomal protein P0 is the functional equivalent of E.coli protein L10.</text>
</comment>
<feature type="domain" description="Large ribosomal subunit protein uL10-like insertion" evidence="7">
    <location>
        <begin position="111"/>
        <end position="179"/>
    </location>
</feature>
<dbReference type="GO" id="GO:0002181">
    <property type="term" value="P:cytoplasmic translation"/>
    <property type="evidence" value="ECO:0007669"/>
    <property type="project" value="TreeGrafter"/>
</dbReference>
<dbReference type="Gene3D" id="3.90.105.20">
    <property type="match status" value="1"/>
</dbReference>
<dbReference type="GO" id="GO:0070180">
    <property type="term" value="F:large ribosomal subunit rRNA binding"/>
    <property type="evidence" value="ECO:0007669"/>
    <property type="project" value="TreeGrafter"/>
</dbReference>
<sequence length="315" mass="33716">MAAAKKEKYEQKLTGLLTKYHKAFVVHADNVTSKQFQQIRAAIRLMNDSTILMGKNTLMKRCFRLYAERTGDESWNALLPELVGNVGIVFTNGDLCETRDKIGEFKKGAPARVGLLAQVDVHIPSGPTGLGPEQTSFFQALNIPTKITKGTIEITTDVHLIKIGDRVGPSQATLLGKLGLKPFSYGLVLIKVYESGSLYSPEVLDITDEDLEKGFAVGLRNVAALSLAAGYPTLASVPHSVINGYKNVLAVSLATDYTFPLAQKVKDFLADPSAFIVAAPAAAAAAGGGDSGKAAAAPEPEPEEEEEGMDFDLFD</sequence>
<evidence type="ECO:0000313" key="8">
    <source>
        <dbReference type="EMBL" id="JAC81865.1"/>
    </source>
</evidence>
<name>A0A061SG35_9CHLO</name>
<dbReference type="FunFam" id="3.90.105.20:FF:000001">
    <property type="entry name" value="60S acidic ribosomal protein P0"/>
    <property type="match status" value="1"/>
</dbReference>
<comment type="similarity">
    <text evidence="2 5">Belongs to the universal ribosomal protein uL10 family.</text>
</comment>
<accession>A0A061SG35</accession>
<dbReference type="Gene3D" id="3.30.70.1730">
    <property type="match status" value="1"/>
</dbReference>
<keyword evidence="4 5" id="KW-0687">Ribonucleoprotein</keyword>
<dbReference type="SUPFAM" id="SSF160369">
    <property type="entry name" value="Ribosomal protein L10-like"/>
    <property type="match status" value="1"/>
</dbReference>
<dbReference type="PANTHER" id="PTHR45699">
    <property type="entry name" value="60S ACIDIC RIBOSOMAL PROTEIN P0"/>
    <property type="match status" value="1"/>
</dbReference>
<dbReference type="PANTHER" id="PTHR45699:SF3">
    <property type="entry name" value="LARGE RIBOSOMAL SUBUNIT PROTEIN UL10"/>
    <property type="match status" value="1"/>
</dbReference>
<evidence type="ECO:0000259" key="7">
    <source>
        <dbReference type="Pfam" id="PF17777"/>
    </source>
</evidence>
<dbReference type="PIRSF" id="PIRSF039087">
    <property type="entry name" value="L10E"/>
    <property type="match status" value="1"/>
</dbReference>
<dbReference type="CDD" id="cd05795">
    <property type="entry name" value="Ribosomal_P0_L10e"/>
    <property type="match status" value="1"/>
</dbReference>
<evidence type="ECO:0000256" key="6">
    <source>
        <dbReference type="SAM" id="MobiDB-lite"/>
    </source>
</evidence>
<proteinExistence type="inferred from homology"/>
<evidence type="ECO:0000256" key="2">
    <source>
        <dbReference type="ARBA" id="ARBA00008889"/>
    </source>
</evidence>
<dbReference type="InterPro" id="IPR043141">
    <property type="entry name" value="Ribosomal_uL10-like_sf"/>
</dbReference>
<dbReference type="GO" id="GO:0003735">
    <property type="term" value="F:structural constituent of ribosome"/>
    <property type="evidence" value="ECO:0007669"/>
    <property type="project" value="TreeGrafter"/>
</dbReference>
<reference evidence="8" key="1">
    <citation type="submission" date="2014-05" db="EMBL/GenBank/DDBJ databases">
        <title>The transcriptome of the halophilic microalga Tetraselmis sp. GSL018 isolated from the Great Salt Lake, Utah.</title>
        <authorList>
            <person name="Jinkerson R.E."/>
            <person name="D'Adamo S."/>
            <person name="Posewitz M.C."/>
        </authorList>
    </citation>
    <scope>NUCLEOTIDE SEQUENCE</scope>
    <source>
        <strain evidence="8">GSL018</strain>
    </source>
</reference>
<dbReference type="AlphaFoldDB" id="A0A061SG35"/>
<gene>
    <name evidence="8" type="primary">RPLP0</name>
    <name evidence="8" type="ORF">TSPGSL018_6967</name>
</gene>
<protein>
    <recommendedName>
        <fullName evidence="5">60S acidic ribosomal protein P0</fullName>
    </recommendedName>
</protein>
<dbReference type="InterPro" id="IPR001790">
    <property type="entry name" value="Ribosomal_uL10"/>
</dbReference>
<dbReference type="InterPro" id="IPR030670">
    <property type="entry name" value="uL10_eukaryotes"/>
</dbReference>
<feature type="compositionally biased region" description="Acidic residues" evidence="6">
    <location>
        <begin position="300"/>
        <end position="315"/>
    </location>
</feature>